<dbReference type="EMBL" id="BRPK01000019">
    <property type="protein sequence ID" value="GLB45051.1"/>
    <property type="molecule type" value="Genomic_DNA"/>
</dbReference>
<dbReference type="AlphaFoldDB" id="A0A9P3Q0J8"/>
<dbReference type="Proteomes" id="UP001063166">
    <property type="component" value="Unassembled WGS sequence"/>
</dbReference>
<reference evidence="1" key="1">
    <citation type="submission" date="2022-07" db="EMBL/GenBank/DDBJ databases">
        <title>The genome of Lyophyllum shimeji provides insight into the initial evolution of ectomycorrhizal fungal genome.</title>
        <authorList>
            <person name="Kobayashi Y."/>
            <person name="Shibata T."/>
            <person name="Hirakawa H."/>
            <person name="Shigenobu S."/>
            <person name="Nishiyama T."/>
            <person name="Yamada A."/>
            <person name="Hasebe M."/>
            <person name="Kawaguchi M."/>
        </authorList>
    </citation>
    <scope>NUCLEOTIDE SEQUENCE</scope>
    <source>
        <strain evidence="1">AT787</strain>
    </source>
</reference>
<dbReference type="OrthoDB" id="3173702at2759"/>
<proteinExistence type="predicted"/>
<evidence type="ECO:0000313" key="1">
    <source>
        <dbReference type="EMBL" id="GLB45051.1"/>
    </source>
</evidence>
<organism evidence="1 2">
    <name type="scientific">Lyophyllum shimeji</name>
    <name type="common">Hon-shimeji</name>
    <name type="synonym">Tricholoma shimeji</name>
    <dbReference type="NCBI Taxonomy" id="47721"/>
    <lineage>
        <taxon>Eukaryota</taxon>
        <taxon>Fungi</taxon>
        <taxon>Dikarya</taxon>
        <taxon>Basidiomycota</taxon>
        <taxon>Agaricomycotina</taxon>
        <taxon>Agaricomycetes</taxon>
        <taxon>Agaricomycetidae</taxon>
        <taxon>Agaricales</taxon>
        <taxon>Tricholomatineae</taxon>
        <taxon>Lyophyllaceae</taxon>
        <taxon>Lyophyllum</taxon>
    </lineage>
</organism>
<keyword evidence="2" id="KW-1185">Reference proteome</keyword>
<accession>A0A9P3Q0J8</accession>
<name>A0A9P3Q0J8_LYOSH</name>
<protein>
    <submittedName>
        <fullName evidence="1">Uncharacterized protein</fullName>
    </submittedName>
</protein>
<comment type="caution">
    <text evidence="1">The sequence shown here is derived from an EMBL/GenBank/DDBJ whole genome shotgun (WGS) entry which is preliminary data.</text>
</comment>
<gene>
    <name evidence="1" type="ORF">LshimejAT787_1901290</name>
</gene>
<evidence type="ECO:0000313" key="2">
    <source>
        <dbReference type="Proteomes" id="UP001063166"/>
    </source>
</evidence>
<sequence>MHQEALRQLDIPKSAPLAVEVQCAAQKAMEKALAKPEIAGGCLKEVKQLIDNIIGLDQTFERVKTDLVKIDNSNIVFKPVERLQPVWTNLHQRFAFLVWDSRATTRKIAAYVKEFVNVILPGLEDIRSKVDCKNAADDLQEFAGRKDPFRGKFDSKHEVHRAQKQPRAFNDLRNDLASFKYGFDLFARGQGAELHEDTVDLYGAIVRLSSEIERCEAMIFPMSLALGVTTTTPTVGTHAIASLAALRLVGPVTAQKALLSGATAVPDESKSLITSVSKLTECKDAIFNAQARVNEFKAKARILERLQMSLRDHEAGIAETCERIDRLAAIWFCVSHDAKMIASDLIAVVHAEGDRSKQVDAQAFVARLMLVRRTYGVLATVLREYTSQLDAHSFRFAQGSLL</sequence>